<comment type="caution">
    <text evidence="1">The sequence shown here is derived from an EMBL/GenBank/DDBJ whole genome shotgun (WGS) entry which is preliminary data.</text>
</comment>
<dbReference type="InterPro" id="IPR025586">
    <property type="entry name" value="PcfJ"/>
</dbReference>
<gene>
    <name evidence="1" type="ORF">JCM19241_3079</name>
</gene>
<organism evidence="1 2">
    <name type="scientific">Vibrio ishigakensis</name>
    <dbReference type="NCBI Taxonomy" id="1481914"/>
    <lineage>
        <taxon>Bacteria</taxon>
        <taxon>Pseudomonadati</taxon>
        <taxon>Pseudomonadota</taxon>
        <taxon>Gammaproteobacteria</taxon>
        <taxon>Vibrionales</taxon>
        <taxon>Vibrionaceae</taxon>
        <taxon>Vibrio</taxon>
    </lineage>
</organism>
<dbReference type="Proteomes" id="UP000031666">
    <property type="component" value="Unassembled WGS sequence"/>
</dbReference>
<name>A0A0B8QG69_9VIBR</name>
<dbReference type="EMBL" id="BBSC01000001">
    <property type="protein sequence ID" value="GAM73624.1"/>
    <property type="molecule type" value="Genomic_DNA"/>
</dbReference>
<reference evidence="1 2" key="2">
    <citation type="submission" date="2015-01" db="EMBL/GenBank/DDBJ databases">
        <authorList>
            <consortium name="NBRP consortium"/>
            <person name="Sawabe T."/>
            <person name="Meirelles P."/>
            <person name="Feng G."/>
            <person name="Sayaka M."/>
            <person name="Hattori M."/>
            <person name="Ohkuma M."/>
        </authorList>
    </citation>
    <scope>NUCLEOTIDE SEQUENCE [LARGE SCALE GENOMIC DNA]</scope>
    <source>
        <strain evidence="2">JCM 19241</strain>
    </source>
</reference>
<proteinExistence type="predicted"/>
<evidence type="ECO:0008006" key="3">
    <source>
        <dbReference type="Google" id="ProtNLM"/>
    </source>
</evidence>
<dbReference type="Pfam" id="PF14284">
    <property type="entry name" value="PcfJ"/>
    <property type="match status" value="1"/>
</dbReference>
<evidence type="ECO:0000313" key="1">
    <source>
        <dbReference type="EMBL" id="GAM73624.1"/>
    </source>
</evidence>
<dbReference type="AlphaFoldDB" id="A0A0B8QG69"/>
<sequence length="378" mass="43866">MTAFVVPIANLGFGYDLEFNGWDKGLDGFRLLNDGKRERLEGGLGFGLNMLLSFEGSYDWKSQIPKPIYDATSKYPEYQYQMLWLASNYTQARDLLSSRPMLLALICMNHSVDNALASELVQMGQREILKRLGLDGSKACLRFLDKVERSERLSTALRLVRSLLCRNERRYQRFNHYQEISYSSVILDHTFPFLTGTRLGFALANEGTRRGYSMSSYISDTLRLGEHIGIADPISVLERIPSIEALRELHDRWSDRRMEMQFPLQKPKDTDKPYPRLFESTDGINQILNYEQLSEEAKVQRHCISIYHNRIVNGHYSAYRLLSPERMTIGIRHVSSKRFPYEIDQIAGKRNALPSEESRRVVQLWFEKNRSAYLNNPQ</sequence>
<evidence type="ECO:0000313" key="2">
    <source>
        <dbReference type="Proteomes" id="UP000031666"/>
    </source>
</evidence>
<dbReference type="STRING" id="1481914.JCM19241_3079"/>
<protein>
    <recommendedName>
        <fullName evidence="3">PcfJ-like protein</fullName>
    </recommendedName>
</protein>
<accession>A0A0B8QG69</accession>
<reference evidence="1 2" key="1">
    <citation type="submission" date="2015-01" db="EMBL/GenBank/DDBJ databases">
        <title>Vibrio sp. C94 JCM 19241 whole genome shotgun sequence.</title>
        <authorList>
            <person name="Sawabe T."/>
            <person name="Meirelles P."/>
            <person name="Feng G."/>
            <person name="Sayaka M."/>
            <person name="Hattori M."/>
            <person name="Ohkuma M."/>
        </authorList>
    </citation>
    <scope>NUCLEOTIDE SEQUENCE [LARGE SCALE GENOMIC DNA]</scope>
    <source>
        <strain evidence="2">JCM 19241</strain>
    </source>
</reference>